<protein>
    <submittedName>
        <fullName evidence="2">Uncharacterized protein</fullName>
    </submittedName>
</protein>
<proteinExistence type="predicted"/>
<evidence type="ECO:0000256" key="1">
    <source>
        <dbReference type="SAM" id="MobiDB-lite"/>
    </source>
</evidence>
<evidence type="ECO:0000313" key="3">
    <source>
        <dbReference type="Proteomes" id="UP000317800"/>
    </source>
</evidence>
<organism evidence="2 3">
    <name type="scientific">Bacillus phage vB_BmeM-Goe8</name>
    <dbReference type="NCBI Taxonomy" id="2593638"/>
    <lineage>
        <taxon>Viruses</taxon>
        <taxon>Duplodnaviria</taxon>
        <taxon>Heunggongvirae</taxon>
        <taxon>Uroviricota</taxon>
        <taxon>Caudoviricetes</taxon>
        <taxon>Herelleviridae</taxon>
        <taxon>Bastillevirinae</taxon>
        <taxon>Goettingenvirus</taxon>
        <taxon>Goettingenvirus goe8</taxon>
    </lineage>
</organism>
<name>A0A516KMN7_9CAUD</name>
<sequence length="79" mass="9186">MAEKNKKDVEVSEKKEQEQKEVEAPKPYIHVDTFLQTAIPLFGLTKVQAAGFKAMMQGRQYQTDEQVFVDELKKHFKID</sequence>
<dbReference type="Proteomes" id="UP000317800">
    <property type="component" value="Segment"/>
</dbReference>
<keyword evidence="3" id="KW-1185">Reference proteome</keyword>
<gene>
    <name evidence="2" type="ORF">Goe8_c00800</name>
</gene>
<dbReference type="EMBL" id="MN043729">
    <property type="protein sequence ID" value="QDP42853.1"/>
    <property type="molecule type" value="Genomic_DNA"/>
</dbReference>
<evidence type="ECO:0000313" key="2">
    <source>
        <dbReference type="EMBL" id="QDP42853.1"/>
    </source>
</evidence>
<accession>A0A516KMN7</accession>
<feature type="region of interest" description="Disordered" evidence="1">
    <location>
        <begin position="1"/>
        <end position="23"/>
    </location>
</feature>
<reference evidence="2 3" key="1">
    <citation type="submission" date="2019-06" db="EMBL/GenBank/DDBJ databases">
        <authorList>
            <person name="Hertel R."/>
        </authorList>
    </citation>
    <scope>NUCLEOTIDE SEQUENCE [LARGE SCALE GENOMIC DNA]</scope>
</reference>